<evidence type="ECO:0000313" key="1">
    <source>
        <dbReference type="EMBL" id="MEQ2221721.1"/>
    </source>
</evidence>
<comment type="caution">
    <text evidence="1">The sequence shown here is derived from an EMBL/GenBank/DDBJ whole genome shotgun (WGS) entry which is preliminary data.</text>
</comment>
<organism evidence="1 2">
    <name type="scientific">Ilyodon furcidens</name>
    <name type="common">goldbreast splitfin</name>
    <dbReference type="NCBI Taxonomy" id="33524"/>
    <lineage>
        <taxon>Eukaryota</taxon>
        <taxon>Metazoa</taxon>
        <taxon>Chordata</taxon>
        <taxon>Craniata</taxon>
        <taxon>Vertebrata</taxon>
        <taxon>Euteleostomi</taxon>
        <taxon>Actinopterygii</taxon>
        <taxon>Neopterygii</taxon>
        <taxon>Teleostei</taxon>
        <taxon>Neoteleostei</taxon>
        <taxon>Acanthomorphata</taxon>
        <taxon>Ovalentaria</taxon>
        <taxon>Atherinomorphae</taxon>
        <taxon>Cyprinodontiformes</taxon>
        <taxon>Goodeidae</taxon>
        <taxon>Ilyodon</taxon>
    </lineage>
</organism>
<reference evidence="1 2" key="1">
    <citation type="submission" date="2021-06" db="EMBL/GenBank/DDBJ databases">
        <authorList>
            <person name="Palmer J.M."/>
        </authorList>
    </citation>
    <scope>NUCLEOTIDE SEQUENCE [LARGE SCALE GENOMIC DNA]</scope>
    <source>
        <strain evidence="2">if_2019</strain>
        <tissue evidence="1">Muscle</tissue>
    </source>
</reference>
<proteinExistence type="predicted"/>
<dbReference type="Proteomes" id="UP001482620">
    <property type="component" value="Unassembled WGS sequence"/>
</dbReference>
<gene>
    <name evidence="1" type="ORF">ILYODFUR_018559</name>
</gene>
<keyword evidence="2" id="KW-1185">Reference proteome</keyword>
<name>A0ABV0SPJ3_9TELE</name>
<evidence type="ECO:0000313" key="2">
    <source>
        <dbReference type="Proteomes" id="UP001482620"/>
    </source>
</evidence>
<sequence>MSDYGLVRKNKTFRSSIISLIKIQIESASGIIMSKYKHNVQVTKKKHKNKWTSVKKLSLSWHRTTVSNYWKFQMASTSITKYFINEAEVKEKQNVPDRHLQLQSSGSRAAEHYNPGQVSLRQTFSCLK</sequence>
<accession>A0ABV0SPJ3</accession>
<dbReference type="EMBL" id="JAHRIQ010001811">
    <property type="protein sequence ID" value="MEQ2221721.1"/>
    <property type="molecule type" value="Genomic_DNA"/>
</dbReference>
<protein>
    <submittedName>
        <fullName evidence="1">Uncharacterized protein</fullName>
    </submittedName>
</protein>